<reference evidence="5" key="2">
    <citation type="submission" date="2021-09" db="EMBL/GenBank/DDBJ databases">
        <authorList>
            <person name="Jia N."/>
            <person name="Wang J."/>
            <person name="Shi W."/>
            <person name="Du L."/>
            <person name="Sun Y."/>
            <person name="Zhan W."/>
            <person name="Jiang J."/>
            <person name="Wang Q."/>
            <person name="Zhang B."/>
            <person name="Ji P."/>
            <person name="Sakyi L.B."/>
            <person name="Cui X."/>
            <person name="Yuan T."/>
            <person name="Jiang B."/>
            <person name="Yang W."/>
            <person name="Lam T.T.-Y."/>
            <person name="Chang Q."/>
            <person name="Ding S."/>
            <person name="Wang X."/>
            <person name="Zhu J."/>
            <person name="Ruan X."/>
            <person name="Zhao L."/>
            <person name="Wei J."/>
            <person name="Que T."/>
            <person name="Du C."/>
            <person name="Cheng J."/>
            <person name="Dai P."/>
            <person name="Han X."/>
            <person name="Huang E."/>
            <person name="Gao Y."/>
            <person name="Liu J."/>
            <person name="Shao H."/>
            <person name="Ye R."/>
            <person name="Li L."/>
            <person name="Wei W."/>
            <person name="Wang X."/>
            <person name="Wang C."/>
            <person name="Huo Q."/>
            <person name="Li W."/>
            <person name="Guo W."/>
            <person name="Chen H."/>
            <person name="Chen S."/>
            <person name="Zhou L."/>
            <person name="Zhou L."/>
            <person name="Ni X."/>
            <person name="Tian J."/>
            <person name="Zhou Y."/>
            <person name="Sheng Y."/>
            <person name="Liu T."/>
            <person name="Pan Y."/>
            <person name="Xia L."/>
            <person name="Li J."/>
            <person name="Zhao F."/>
            <person name="Cao W."/>
        </authorList>
    </citation>
    <scope>NUCLEOTIDE SEQUENCE</scope>
    <source>
        <strain evidence="5">Rsan-2018</strain>
        <tissue evidence="5">Larvae</tissue>
    </source>
</reference>
<dbReference type="GO" id="GO:0019915">
    <property type="term" value="P:lipid storage"/>
    <property type="evidence" value="ECO:0007669"/>
    <property type="project" value="TreeGrafter"/>
</dbReference>
<dbReference type="GO" id="GO:0005829">
    <property type="term" value="C:cytosol"/>
    <property type="evidence" value="ECO:0007669"/>
    <property type="project" value="TreeGrafter"/>
</dbReference>
<dbReference type="PANTHER" id="PTHR14024:SF49">
    <property type="entry name" value="LIPID STORAGE DROPLETS SURFACE-BINDING PROTEIN 1"/>
    <property type="match status" value="1"/>
</dbReference>
<gene>
    <name evidence="5" type="ORF">HPB52_014871</name>
</gene>
<dbReference type="AlphaFoldDB" id="A0A9D4PDA4"/>
<evidence type="ECO:0000256" key="2">
    <source>
        <dbReference type="ARBA" id="ARBA00006311"/>
    </source>
</evidence>
<evidence type="ECO:0000256" key="1">
    <source>
        <dbReference type="ARBA" id="ARBA00004502"/>
    </source>
</evidence>
<dbReference type="EMBL" id="JABSTV010001255">
    <property type="protein sequence ID" value="KAH7935902.1"/>
    <property type="molecule type" value="Genomic_DNA"/>
</dbReference>
<feature type="region of interest" description="Disordered" evidence="4">
    <location>
        <begin position="310"/>
        <end position="373"/>
    </location>
</feature>
<comment type="caution">
    <text evidence="5">The sequence shown here is derived from an EMBL/GenBank/DDBJ whole genome shotgun (WGS) entry which is preliminary data.</text>
</comment>
<dbReference type="VEuPathDB" id="VectorBase:RSAN_042042"/>
<evidence type="ECO:0000313" key="5">
    <source>
        <dbReference type="EMBL" id="KAH7935902.1"/>
    </source>
</evidence>
<dbReference type="Proteomes" id="UP000821837">
    <property type="component" value="Unassembled WGS sequence"/>
</dbReference>
<reference evidence="5" key="1">
    <citation type="journal article" date="2020" name="Cell">
        <title>Large-Scale Comparative Analyses of Tick Genomes Elucidate Their Genetic Diversity and Vector Capacities.</title>
        <authorList>
            <consortium name="Tick Genome and Microbiome Consortium (TIGMIC)"/>
            <person name="Jia N."/>
            <person name="Wang J."/>
            <person name="Shi W."/>
            <person name="Du L."/>
            <person name="Sun Y."/>
            <person name="Zhan W."/>
            <person name="Jiang J.F."/>
            <person name="Wang Q."/>
            <person name="Zhang B."/>
            <person name="Ji P."/>
            <person name="Bell-Sakyi L."/>
            <person name="Cui X.M."/>
            <person name="Yuan T.T."/>
            <person name="Jiang B.G."/>
            <person name="Yang W.F."/>
            <person name="Lam T.T."/>
            <person name="Chang Q.C."/>
            <person name="Ding S.J."/>
            <person name="Wang X.J."/>
            <person name="Zhu J.G."/>
            <person name="Ruan X.D."/>
            <person name="Zhao L."/>
            <person name="Wei J.T."/>
            <person name="Ye R.Z."/>
            <person name="Que T.C."/>
            <person name="Du C.H."/>
            <person name="Zhou Y.H."/>
            <person name="Cheng J.X."/>
            <person name="Dai P.F."/>
            <person name="Guo W.B."/>
            <person name="Han X.H."/>
            <person name="Huang E.J."/>
            <person name="Li L.F."/>
            <person name="Wei W."/>
            <person name="Gao Y.C."/>
            <person name="Liu J.Z."/>
            <person name="Shao H.Z."/>
            <person name="Wang X."/>
            <person name="Wang C.C."/>
            <person name="Yang T.C."/>
            <person name="Huo Q.B."/>
            <person name="Li W."/>
            <person name="Chen H.Y."/>
            <person name="Chen S.E."/>
            <person name="Zhou L.G."/>
            <person name="Ni X.B."/>
            <person name="Tian J.H."/>
            <person name="Sheng Y."/>
            <person name="Liu T."/>
            <person name="Pan Y.S."/>
            <person name="Xia L.Y."/>
            <person name="Li J."/>
            <person name="Zhao F."/>
            <person name="Cao W.C."/>
        </authorList>
    </citation>
    <scope>NUCLEOTIDE SEQUENCE</scope>
    <source>
        <strain evidence="5">Rsan-2018</strain>
    </source>
</reference>
<dbReference type="GO" id="GO:0005811">
    <property type="term" value="C:lipid droplet"/>
    <property type="evidence" value="ECO:0007669"/>
    <property type="project" value="UniProtKB-SubCell"/>
</dbReference>
<evidence type="ECO:0000313" key="6">
    <source>
        <dbReference type="Proteomes" id="UP000821837"/>
    </source>
</evidence>
<organism evidence="5 6">
    <name type="scientific">Rhipicephalus sanguineus</name>
    <name type="common">Brown dog tick</name>
    <name type="synonym">Ixodes sanguineus</name>
    <dbReference type="NCBI Taxonomy" id="34632"/>
    <lineage>
        <taxon>Eukaryota</taxon>
        <taxon>Metazoa</taxon>
        <taxon>Ecdysozoa</taxon>
        <taxon>Arthropoda</taxon>
        <taxon>Chelicerata</taxon>
        <taxon>Arachnida</taxon>
        <taxon>Acari</taxon>
        <taxon>Parasitiformes</taxon>
        <taxon>Ixodida</taxon>
        <taxon>Ixodoidea</taxon>
        <taxon>Ixodidae</taxon>
        <taxon>Rhipicephalinae</taxon>
        <taxon>Rhipicephalus</taxon>
        <taxon>Rhipicephalus</taxon>
    </lineage>
</organism>
<keyword evidence="6" id="KW-1185">Reference proteome</keyword>
<evidence type="ECO:0000256" key="3">
    <source>
        <dbReference type="ARBA" id="ARBA00022677"/>
    </source>
</evidence>
<dbReference type="PANTHER" id="PTHR14024">
    <property type="entry name" value="PERILIPIN"/>
    <property type="match status" value="1"/>
</dbReference>
<accession>A0A9D4PDA4</accession>
<name>A0A9D4PDA4_RHISA</name>
<protein>
    <submittedName>
        <fullName evidence="5">Uncharacterized protein</fullName>
    </submittedName>
</protein>
<dbReference type="InterPro" id="IPR004279">
    <property type="entry name" value="Perilipin"/>
</dbReference>
<dbReference type="Pfam" id="PF03036">
    <property type="entry name" value="Perilipin"/>
    <property type="match status" value="1"/>
</dbReference>
<keyword evidence="3" id="KW-0551">Lipid droplet</keyword>
<dbReference type="GO" id="GO:0010890">
    <property type="term" value="P:positive regulation of triglyceride storage"/>
    <property type="evidence" value="ECO:0007669"/>
    <property type="project" value="TreeGrafter"/>
</dbReference>
<proteinExistence type="inferred from homology"/>
<comment type="similarity">
    <text evidence="2">Belongs to the perilipin family.</text>
</comment>
<comment type="subcellular location">
    <subcellularLocation>
        <location evidence="1">Lipid droplet</location>
    </subcellularLocation>
</comment>
<sequence length="373" mass="40402">MAGASNGEGDRQGGVSPRYRIVDHVLRLPGVNCACCRASERYHAFKERFLVVAMALTVVEKVASSAYDCLAKPVVDELSGPLHVADDLACKVLDKLEVGFSTTTKKPLEMIAGACNFGKRWCSDGRAYAQEKVDVSTSFATAVPINACRRLATRVVDAASHPVDTAMAFARNASNTAFQQVAALESTCDEYIAEVAQDWTPENDPRGFLHSRLVEVLWKASVCLSAALNTFHRQASEMAERNIATLTFNRELLADLLLNGADEFRDSFRLMTALKHRNAEVGHVALVQKTRKTALNVTAALKIRKTHLLPEDGSLTHGSGPEAPKAGIPGRGSPARGRAPEDSEAENIVIIGRPDESEDENSVRVSTPDDSED</sequence>
<evidence type="ECO:0000256" key="4">
    <source>
        <dbReference type="SAM" id="MobiDB-lite"/>
    </source>
</evidence>